<feature type="transmembrane region" description="Helical" evidence="1">
    <location>
        <begin position="35"/>
        <end position="52"/>
    </location>
</feature>
<keyword evidence="1" id="KW-0812">Transmembrane</keyword>
<evidence type="ECO:0000256" key="1">
    <source>
        <dbReference type="SAM" id="Phobius"/>
    </source>
</evidence>
<dbReference type="VEuPathDB" id="FungiDB:PAAG_12441"/>
<dbReference type="EMBL" id="KN294017">
    <property type="protein sequence ID" value="KGQ00898.1"/>
    <property type="molecule type" value="Genomic_DNA"/>
</dbReference>
<keyword evidence="3" id="KW-1185">Reference proteome</keyword>
<gene>
    <name evidence="2" type="ORF">PAAG_12441</name>
</gene>
<dbReference type="Proteomes" id="UP000002059">
    <property type="component" value="Partially assembled WGS sequence"/>
</dbReference>
<organism evidence="2 3">
    <name type="scientific">Paracoccidioides lutzii (strain ATCC MYA-826 / Pb01)</name>
    <name type="common">Paracoccidioides brasiliensis</name>
    <dbReference type="NCBI Taxonomy" id="502779"/>
    <lineage>
        <taxon>Eukaryota</taxon>
        <taxon>Fungi</taxon>
        <taxon>Dikarya</taxon>
        <taxon>Ascomycota</taxon>
        <taxon>Pezizomycotina</taxon>
        <taxon>Eurotiomycetes</taxon>
        <taxon>Eurotiomycetidae</taxon>
        <taxon>Onygenales</taxon>
        <taxon>Ajellomycetaceae</taxon>
        <taxon>Paracoccidioides</taxon>
    </lineage>
</organism>
<proteinExistence type="predicted"/>
<reference evidence="2 3" key="1">
    <citation type="journal article" date="2011" name="PLoS Genet.">
        <title>Comparative genomic analysis of human fungal pathogens causing paracoccidioidomycosis.</title>
        <authorList>
            <person name="Desjardins C.A."/>
            <person name="Champion M.D."/>
            <person name="Holder J.W."/>
            <person name="Muszewska A."/>
            <person name="Goldberg J."/>
            <person name="Bailao A.M."/>
            <person name="Brigido M.M."/>
            <person name="Ferreira M.E."/>
            <person name="Garcia A.M."/>
            <person name="Grynberg M."/>
            <person name="Gujja S."/>
            <person name="Heiman D.I."/>
            <person name="Henn M.R."/>
            <person name="Kodira C.D."/>
            <person name="Leon-Narvaez H."/>
            <person name="Longo L.V."/>
            <person name="Ma L.J."/>
            <person name="Malavazi I."/>
            <person name="Matsuo A.L."/>
            <person name="Morais F.V."/>
            <person name="Pereira M."/>
            <person name="Rodriguez-Brito S."/>
            <person name="Sakthikumar S."/>
            <person name="Salem-Izacc S.M."/>
            <person name="Sykes S.M."/>
            <person name="Teixeira M.M."/>
            <person name="Vallejo M.C."/>
            <person name="Walter M.E."/>
            <person name="Yandava C."/>
            <person name="Young S."/>
            <person name="Zeng Q."/>
            <person name="Zucker J."/>
            <person name="Felipe M.S."/>
            <person name="Goldman G.H."/>
            <person name="Haas B.J."/>
            <person name="McEwen J.G."/>
            <person name="Nino-Vega G."/>
            <person name="Puccia R."/>
            <person name="San-Blas G."/>
            <person name="Soares C.M."/>
            <person name="Birren B.W."/>
            <person name="Cuomo C.A."/>
        </authorList>
    </citation>
    <scope>NUCLEOTIDE SEQUENCE [LARGE SCALE GENOMIC DNA]</scope>
    <source>
        <strain evidence="3">ATCC MYA-826 / Pb01</strain>
    </source>
</reference>
<feature type="transmembrane region" description="Helical" evidence="1">
    <location>
        <begin position="58"/>
        <end position="81"/>
    </location>
</feature>
<dbReference type="KEGG" id="pbl:PAAG_12441"/>
<evidence type="ECO:0000313" key="2">
    <source>
        <dbReference type="EMBL" id="KGQ00898.1"/>
    </source>
</evidence>
<sequence length="123" mass="13740">MFPSYASLSNEPIRDVDLTSSLYTNMDTHIPSHEGCLLALAATVAVLAAYFNVENARITQYIIASVLFAVGTSITQLKWLWLKGTRRLQDLQLLMMLVEALWVSSFGLLPSWRVSLYVSDALD</sequence>
<dbReference type="HOGENOM" id="CLU_2015943_0_0_1"/>
<evidence type="ECO:0000313" key="3">
    <source>
        <dbReference type="Proteomes" id="UP000002059"/>
    </source>
</evidence>
<dbReference type="AlphaFoldDB" id="A0A0A2V056"/>
<keyword evidence="1" id="KW-1133">Transmembrane helix</keyword>
<dbReference type="RefSeq" id="XP_015702466.1">
    <property type="nucleotide sequence ID" value="XM_015847927.1"/>
</dbReference>
<protein>
    <submittedName>
        <fullName evidence="2">Uncharacterized protein</fullName>
    </submittedName>
</protein>
<feature type="transmembrane region" description="Helical" evidence="1">
    <location>
        <begin position="93"/>
        <end position="112"/>
    </location>
</feature>
<keyword evidence="1" id="KW-0472">Membrane</keyword>
<accession>A0A0A2V056</accession>
<dbReference type="GeneID" id="9093527"/>
<name>A0A0A2V056_PARBA</name>